<keyword evidence="2" id="KW-1185">Reference proteome</keyword>
<gene>
    <name evidence="1" type="ORF">DKB62_02975</name>
</gene>
<organism evidence="1 2">
    <name type="scientific">Megasphaera stantonii</name>
    <dbReference type="NCBI Taxonomy" id="2144175"/>
    <lineage>
        <taxon>Bacteria</taxon>
        <taxon>Bacillati</taxon>
        <taxon>Bacillota</taxon>
        <taxon>Negativicutes</taxon>
        <taxon>Veillonellales</taxon>
        <taxon>Veillonellaceae</taxon>
        <taxon>Megasphaera</taxon>
    </lineage>
</organism>
<dbReference type="Proteomes" id="UP000254337">
    <property type="component" value="Chromosome"/>
</dbReference>
<evidence type="ECO:0000313" key="1">
    <source>
        <dbReference type="EMBL" id="AXL20617.1"/>
    </source>
</evidence>
<accession>A0A346AXM4</accession>
<dbReference type="EMBL" id="CP029462">
    <property type="protein sequence ID" value="AXL20617.1"/>
    <property type="molecule type" value="Genomic_DNA"/>
</dbReference>
<reference evidence="1 2" key="1">
    <citation type="submission" date="2018-05" db="EMBL/GenBank/DDBJ databases">
        <title>Complete genome sequence of Megasphaera sp. AJH120T, isolated from the ceca of a chicken.</title>
        <authorList>
            <person name="Maki J."/>
            <person name="Looft T."/>
        </authorList>
    </citation>
    <scope>NUCLEOTIDE SEQUENCE [LARGE SCALE GENOMIC DNA]</scope>
    <source>
        <strain evidence="1 2">AJH120</strain>
    </source>
</reference>
<dbReference type="OrthoDB" id="2887217at2"/>
<dbReference type="AlphaFoldDB" id="A0A346AXM4"/>
<dbReference type="RefSeq" id="WP_087478023.1">
    <property type="nucleotide sequence ID" value="NZ_CALYAU010000002.1"/>
</dbReference>
<protein>
    <submittedName>
        <fullName evidence="1">Uncharacterized protein</fullName>
    </submittedName>
</protein>
<evidence type="ECO:0000313" key="2">
    <source>
        <dbReference type="Proteomes" id="UP000254337"/>
    </source>
</evidence>
<dbReference type="Pfam" id="PF19991">
    <property type="entry name" value="HMA_2"/>
    <property type="match status" value="1"/>
</dbReference>
<sequence>MAVTVFFTLVIIDKKGRLTHVLPVSKWDFIIRAVRISSYLPGRIRLYSRKLVGNAELAGKIYAYVASYREIDKVEINIVTGSVLILYRPQALRSNAELARVEQYIMNHAERRG</sequence>
<name>A0A346AXM4_9FIRM</name>
<proteinExistence type="predicted"/>
<dbReference type="KEGG" id="meg:DKB62_02975"/>